<sequence length="20" mass="2198">MLGALNLLPDIETMNLGPVW</sequence>
<reference evidence="1" key="2">
    <citation type="journal article" date="2015" name="Data Brief">
        <title>Shoot transcriptome of the giant reed, Arundo donax.</title>
        <authorList>
            <person name="Barrero R.A."/>
            <person name="Guerrero F.D."/>
            <person name="Moolhuijzen P."/>
            <person name="Goolsby J.A."/>
            <person name="Tidwell J."/>
            <person name="Bellgard S.E."/>
            <person name="Bellgard M.I."/>
        </authorList>
    </citation>
    <scope>NUCLEOTIDE SEQUENCE</scope>
    <source>
        <tissue evidence="1">Shoot tissue taken approximately 20 cm above the soil surface</tissue>
    </source>
</reference>
<dbReference type="AlphaFoldDB" id="A0A0A9H0L9"/>
<accession>A0A0A9H0L9</accession>
<name>A0A0A9H0L9_ARUDO</name>
<reference evidence="1" key="1">
    <citation type="submission" date="2014-09" db="EMBL/GenBank/DDBJ databases">
        <authorList>
            <person name="Magalhaes I.L.F."/>
            <person name="Oliveira U."/>
            <person name="Santos F.R."/>
            <person name="Vidigal T.H.D.A."/>
            <person name="Brescovit A.D."/>
            <person name="Santos A.J."/>
        </authorList>
    </citation>
    <scope>NUCLEOTIDE SEQUENCE</scope>
    <source>
        <tissue evidence="1">Shoot tissue taken approximately 20 cm above the soil surface</tissue>
    </source>
</reference>
<proteinExistence type="predicted"/>
<evidence type="ECO:0000313" key="1">
    <source>
        <dbReference type="EMBL" id="JAE29334.1"/>
    </source>
</evidence>
<protein>
    <submittedName>
        <fullName evidence="1">Uncharacterized protein</fullName>
    </submittedName>
</protein>
<organism evidence="1">
    <name type="scientific">Arundo donax</name>
    <name type="common">Giant reed</name>
    <name type="synonym">Donax arundinaceus</name>
    <dbReference type="NCBI Taxonomy" id="35708"/>
    <lineage>
        <taxon>Eukaryota</taxon>
        <taxon>Viridiplantae</taxon>
        <taxon>Streptophyta</taxon>
        <taxon>Embryophyta</taxon>
        <taxon>Tracheophyta</taxon>
        <taxon>Spermatophyta</taxon>
        <taxon>Magnoliopsida</taxon>
        <taxon>Liliopsida</taxon>
        <taxon>Poales</taxon>
        <taxon>Poaceae</taxon>
        <taxon>PACMAD clade</taxon>
        <taxon>Arundinoideae</taxon>
        <taxon>Arundineae</taxon>
        <taxon>Arundo</taxon>
    </lineage>
</organism>
<dbReference type="EMBL" id="GBRH01168562">
    <property type="protein sequence ID" value="JAE29334.1"/>
    <property type="molecule type" value="Transcribed_RNA"/>
</dbReference>